<sequence length="590" mass="63409">MTTGPFSMGDNLQLLCSAAAADAASGACYPAKSHILTIRQQPERSRVGSVSEKMDRRPIDPPPIIQLIVQDPLNPNSNSYTTNPTFFMQVVLMDEAAKAPLRYLKGHRAAAMAGSMVSPLHTLRDASSMQGAYFVFSDLSVRMEGSFRLRFDLFEMEGEMVHRRASIISDIFSVYSPKRFPGMMESTRLSKLFAEQGLRIRIRTEAGTKKRGKKLACELEFASKCTNVDADVDTDTLPPAKRAKLSPLTSITCGIPGGASGPGNSNLLIFQHDQLSADYHKNKENMPTSENRQCFPQKGVFEANNVCYTRRQIDRAPQPEQLIAHKVCRPLVSRDDHLLDLSDIAAVALLDSLSGGSNRGSKTRAPPVVTDTVISKALAAESCASQVFSPGFAPTLSSSSPTTMGGIFSSIAETSQQPISSIGFDSGIAPAPFSMGALFSSYRLTSLRTPDSMYGNGVFLGAAPRLHPTLRSSGGINNSIISGNDSGIFNYNSRSDNSATEPAASQILQLPQRLYNSQTRNSSIGTESYGHSHRRTGMGIAYAQQAHGHHAADSHGGEGWSGDTLASINMNLPHAGHPPPSRTDLAGAIV</sequence>
<dbReference type="Proteomes" id="UP001150581">
    <property type="component" value="Unassembled WGS sequence"/>
</dbReference>
<name>A0ACC1IUM5_9FUNG</name>
<evidence type="ECO:0000313" key="2">
    <source>
        <dbReference type="Proteomes" id="UP001150581"/>
    </source>
</evidence>
<protein>
    <submittedName>
        <fullName evidence="1">Uncharacterized protein</fullName>
    </submittedName>
</protein>
<organism evidence="1 2">
    <name type="scientific">Kickxella alabastrina</name>
    <dbReference type="NCBI Taxonomy" id="61397"/>
    <lineage>
        <taxon>Eukaryota</taxon>
        <taxon>Fungi</taxon>
        <taxon>Fungi incertae sedis</taxon>
        <taxon>Zoopagomycota</taxon>
        <taxon>Kickxellomycotina</taxon>
        <taxon>Kickxellomycetes</taxon>
        <taxon>Kickxellales</taxon>
        <taxon>Kickxellaceae</taxon>
        <taxon>Kickxella</taxon>
    </lineage>
</organism>
<proteinExistence type="predicted"/>
<keyword evidence="2" id="KW-1185">Reference proteome</keyword>
<comment type="caution">
    <text evidence="1">The sequence shown here is derived from an EMBL/GenBank/DDBJ whole genome shotgun (WGS) entry which is preliminary data.</text>
</comment>
<evidence type="ECO:0000313" key="1">
    <source>
        <dbReference type="EMBL" id="KAJ1901184.1"/>
    </source>
</evidence>
<accession>A0ACC1IUM5</accession>
<gene>
    <name evidence="1" type="ORF">LPJ66_000966</name>
</gene>
<reference evidence="1" key="1">
    <citation type="submission" date="2022-07" db="EMBL/GenBank/DDBJ databases">
        <title>Phylogenomic reconstructions and comparative analyses of Kickxellomycotina fungi.</title>
        <authorList>
            <person name="Reynolds N.K."/>
            <person name="Stajich J.E."/>
            <person name="Barry K."/>
            <person name="Grigoriev I.V."/>
            <person name="Crous P."/>
            <person name="Smith M.E."/>
        </authorList>
    </citation>
    <scope>NUCLEOTIDE SEQUENCE</scope>
    <source>
        <strain evidence="1">Benny 63K</strain>
    </source>
</reference>
<dbReference type="EMBL" id="JANBPG010000040">
    <property type="protein sequence ID" value="KAJ1901184.1"/>
    <property type="molecule type" value="Genomic_DNA"/>
</dbReference>